<dbReference type="STRING" id="78410.A0A0P7BJP8"/>
<sequence>MALSGRMLNKDQRAALLGQITCPPDATAFLQSLSGYSDKLGDIAVFQKCACSTTHFVHIIPEQGNDSGNSNPGIEVLYQDQLRLQRERRGTRRSRYSTVSKNATEKGEELCVLATWDRIKPRFLFWIGDIWKAREEYDFVIYKSKEVEQRPAAARRRWLTTYNVEEDSENFIGLESAATAVLAASCIRPFVFSAWELPCLAHGFPSEANASVFRRHFKMMAPTLQGLVF</sequence>
<comment type="caution">
    <text evidence="1">The sequence shown here is derived from an EMBL/GenBank/DDBJ whole genome shotgun (WGS) entry which is preliminary data.</text>
</comment>
<proteinExistence type="predicted"/>
<dbReference type="AlphaFoldDB" id="A0A0P7BJP8"/>
<accession>A0A0P7BJP8</accession>
<protein>
    <submittedName>
        <fullName evidence="1">Uncharacterized protein</fullName>
    </submittedName>
</protein>
<reference evidence="1 2" key="1">
    <citation type="submission" date="2015-09" db="EMBL/GenBank/DDBJ databases">
        <title>Draft genome of a European isolate of the apple canker pathogen Neonectria ditissima.</title>
        <authorList>
            <person name="Gomez-Cortecero A."/>
            <person name="Harrison R.J."/>
            <person name="Armitage A.D."/>
        </authorList>
    </citation>
    <scope>NUCLEOTIDE SEQUENCE [LARGE SCALE GENOMIC DNA]</scope>
    <source>
        <strain evidence="1 2">R09/05</strain>
    </source>
</reference>
<evidence type="ECO:0000313" key="2">
    <source>
        <dbReference type="Proteomes" id="UP000050424"/>
    </source>
</evidence>
<evidence type="ECO:0000313" key="1">
    <source>
        <dbReference type="EMBL" id="KPM41447.1"/>
    </source>
</evidence>
<dbReference type="OrthoDB" id="4777915at2759"/>
<dbReference type="Proteomes" id="UP000050424">
    <property type="component" value="Unassembled WGS sequence"/>
</dbReference>
<organism evidence="1 2">
    <name type="scientific">Neonectria ditissima</name>
    <dbReference type="NCBI Taxonomy" id="78410"/>
    <lineage>
        <taxon>Eukaryota</taxon>
        <taxon>Fungi</taxon>
        <taxon>Dikarya</taxon>
        <taxon>Ascomycota</taxon>
        <taxon>Pezizomycotina</taxon>
        <taxon>Sordariomycetes</taxon>
        <taxon>Hypocreomycetidae</taxon>
        <taxon>Hypocreales</taxon>
        <taxon>Nectriaceae</taxon>
        <taxon>Neonectria</taxon>
    </lineage>
</organism>
<keyword evidence="2" id="KW-1185">Reference proteome</keyword>
<dbReference type="EMBL" id="LKCW01000065">
    <property type="protein sequence ID" value="KPM41447.1"/>
    <property type="molecule type" value="Genomic_DNA"/>
</dbReference>
<gene>
    <name evidence="1" type="ORF">AK830_g5147</name>
</gene>
<name>A0A0P7BJP8_9HYPO</name>